<evidence type="ECO:0000313" key="1">
    <source>
        <dbReference type="EMBL" id="JAD80926.1"/>
    </source>
</evidence>
<reference evidence="1" key="1">
    <citation type="submission" date="2014-09" db="EMBL/GenBank/DDBJ databases">
        <authorList>
            <person name="Magalhaes I.L.F."/>
            <person name="Oliveira U."/>
            <person name="Santos F.R."/>
            <person name="Vidigal T.H.D.A."/>
            <person name="Brescovit A.D."/>
            <person name="Santos A.J."/>
        </authorList>
    </citation>
    <scope>NUCLEOTIDE SEQUENCE</scope>
    <source>
        <tissue evidence="1">Shoot tissue taken approximately 20 cm above the soil surface</tissue>
    </source>
</reference>
<reference evidence="1" key="2">
    <citation type="journal article" date="2015" name="Data Brief">
        <title>Shoot transcriptome of the giant reed, Arundo donax.</title>
        <authorList>
            <person name="Barrero R.A."/>
            <person name="Guerrero F.D."/>
            <person name="Moolhuijzen P."/>
            <person name="Goolsby J.A."/>
            <person name="Tidwell J."/>
            <person name="Bellgard S.E."/>
            <person name="Bellgard M.I."/>
        </authorList>
    </citation>
    <scope>NUCLEOTIDE SEQUENCE</scope>
    <source>
        <tissue evidence="1">Shoot tissue taken approximately 20 cm above the soil surface</tissue>
    </source>
</reference>
<dbReference type="EMBL" id="GBRH01216969">
    <property type="protein sequence ID" value="JAD80926.1"/>
    <property type="molecule type" value="Transcribed_RNA"/>
</dbReference>
<protein>
    <submittedName>
        <fullName evidence="1">Uncharacterized protein</fullName>
    </submittedName>
</protein>
<dbReference type="AlphaFoldDB" id="A0A0A9CZ83"/>
<sequence>MWSYLCQHPSGRERWMNLNHQHQRHSPLQWVFRLKSFYVCSLAALSSSELRASFSTSVD</sequence>
<organism evidence="1">
    <name type="scientific">Arundo donax</name>
    <name type="common">Giant reed</name>
    <name type="synonym">Donax arundinaceus</name>
    <dbReference type="NCBI Taxonomy" id="35708"/>
    <lineage>
        <taxon>Eukaryota</taxon>
        <taxon>Viridiplantae</taxon>
        <taxon>Streptophyta</taxon>
        <taxon>Embryophyta</taxon>
        <taxon>Tracheophyta</taxon>
        <taxon>Spermatophyta</taxon>
        <taxon>Magnoliopsida</taxon>
        <taxon>Liliopsida</taxon>
        <taxon>Poales</taxon>
        <taxon>Poaceae</taxon>
        <taxon>PACMAD clade</taxon>
        <taxon>Arundinoideae</taxon>
        <taxon>Arundineae</taxon>
        <taxon>Arundo</taxon>
    </lineage>
</organism>
<name>A0A0A9CZ83_ARUDO</name>
<accession>A0A0A9CZ83</accession>
<proteinExistence type="predicted"/>